<dbReference type="InterPro" id="IPR029044">
    <property type="entry name" value="Nucleotide-diphossugar_trans"/>
</dbReference>
<reference evidence="2 3" key="2">
    <citation type="journal article" date="2021" name="Curr. Genet.">
        <title>Genetic response to nitrogen starvation in the aggressive Eucalyptus foliar pathogen Teratosphaeria destructans.</title>
        <authorList>
            <person name="Havenga M."/>
            <person name="Wingfield B.D."/>
            <person name="Wingfield M.J."/>
            <person name="Dreyer L.L."/>
            <person name="Roets F."/>
            <person name="Aylward J."/>
        </authorList>
    </citation>
    <scope>NUCLEOTIDE SEQUENCE [LARGE SCALE GENOMIC DNA]</scope>
    <source>
        <strain evidence="2">CMW44962</strain>
    </source>
</reference>
<gene>
    <name evidence="2" type="ORF">Tdes44962_MAKER10486</name>
</gene>
<protein>
    <submittedName>
        <fullName evidence="2">Glycosyltransferase family 8 protein</fullName>
    </submittedName>
</protein>
<reference evidence="2 3" key="1">
    <citation type="journal article" date="2018" name="IMA Fungus">
        <title>IMA Genome-F 10: Nine draft genome sequences of Claviceps purpurea s.lat., including C. arundinis, C. humidiphila, and C. cf. spartinae, pseudomolecules for the pitch canker pathogen Fusarium circinatum, draft genome of Davidsoniella eucalypti, Grosmannia galeiformis, Quambalaria eucalypti, and Teratosphaeria destructans.</title>
        <authorList>
            <person name="Wingfield B.D."/>
            <person name="Liu M."/>
            <person name="Nguyen H.D."/>
            <person name="Lane F.A."/>
            <person name="Morgan S.W."/>
            <person name="De Vos L."/>
            <person name="Wilken P.M."/>
            <person name="Duong T.A."/>
            <person name="Aylward J."/>
            <person name="Coetzee M.P."/>
            <person name="Dadej K."/>
            <person name="De Beer Z.W."/>
            <person name="Findlay W."/>
            <person name="Havenga M."/>
            <person name="Kolarik M."/>
            <person name="Menzies J.G."/>
            <person name="Naidoo K."/>
            <person name="Pochopski O."/>
            <person name="Shoukouhi P."/>
            <person name="Santana Q.C."/>
            <person name="Seifert K.A."/>
            <person name="Soal N."/>
            <person name="Steenkamp E.T."/>
            <person name="Tatham C.T."/>
            <person name="van der Nest M.A."/>
            <person name="Wingfield M.J."/>
        </authorList>
    </citation>
    <scope>NUCLEOTIDE SEQUENCE [LARGE SCALE GENOMIC DNA]</scope>
    <source>
        <strain evidence="2">CMW44962</strain>
    </source>
</reference>
<organism evidence="2 3">
    <name type="scientific">Teratosphaeria destructans</name>
    <dbReference type="NCBI Taxonomy" id="418781"/>
    <lineage>
        <taxon>Eukaryota</taxon>
        <taxon>Fungi</taxon>
        <taxon>Dikarya</taxon>
        <taxon>Ascomycota</taxon>
        <taxon>Pezizomycotina</taxon>
        <taxon>Dothideomycetes</taxon>
        <taxon>Dothideomycetidae</taxon>
        <taxon>Mycosphaerellales</taxon>
        <taxon>Teratosphaeriaceae</taxon>
        <taxon>Teratosphaeria</taxon>
    </lineage>
</organism>
<evidence type="ECO:0000256" key="1">
    <source>
        <dbReference type="SAM" id="MobiDB-lite"/>
    </source>
</evidence>
<keyword evidence="3" id="KW-1185">Reference proteome</keyword>
<evidence type="ECO:0000313" key="3">
    <source>
        <dbReference type="Proteomes" id="UP001138500"/>
    </source>
</evidence>
<evidence type="ECO:0000313" key="2">
    <source>
        <dbReference type="EMBL" id="KAH9845374.1"/>
    </source>
</evidence>
<comment type="caution">
    <text evidence="2">The sequence shown here is derived from an EMBL/GenBank/DDBJ whole genome shotgun (WGS) entry which is preliminary data.</text>
</comment>
<dbReference type="EMBL" id="RIBY02000088">
    <property type="protein sequence ID" value="KAH9845374.1"/>
    <property type="molecule type" value="Genomic_DNA"/>
</dbReference>
<feature type="non-terminal residue" evidence="2">
    <location>
        <position position="134"/>
    </location>
</feature>
<proteinExistence type="predicted"/>
<accession>A0A9W7W6T0</accession>
<dbReference type="Proteomes" id="UP001138500">
    <property type="component" value="Unassembled WGS sequence"/>
</dbReference>
<dbReference type="AlphaFoldDB" id="A0A9W7W6T0"/>
<name>A0A9W7W6T0_9PEZI</name>
<feature type="region of interest" description="Disordered" evidence="1">
    <location>
        <begin position="115"/>
        <end position="134"/>
    </location>
</feature>
<sequence length="134" mass="15427">MAAEDRYKDKFHDSDDWGMPTFPPPTPTLASAPTWSLRRLKKTWPILTLTLLLLLYYQTWSRPASRVDKSKHAYVLYAVDEATLCHAYMVFESLHRFRSQAARVLLHNPQWTTTANGGQSRASELLSRAQTRFG</sequence>
<dbReference type="Gene3D" id="3.90.550.10">
    <property type="entry name" value="Spore Coat Polysaccharide Biosynthesis Protein SpsA, Chain A"/>
    <property type="match status" value="1"/>
</dbReference>